<evidence type="ECO:0000256" key="6">
    <source>
        <dbReference type="ARBA" id="ARBA00023015"/>
    </source>
</evidence>
<dbReference type="FunFam" id="3.30.160.60:FF:000446">
    <property type="entry name" value="Zinc finger protein"/>
    <property type="match status" value="2"/>
</dbReference>
<keyword evidence="5" id="KW-0862">Zinc</keyword>
<dbReference type="GO" id="GO:0003677">
    <property type="term" value="F:DNA binding"/>
    <property type="evidence" value="ECO:0007669"/>
    <property type="project" value="UniProtKB-KW"/>
</dbReference>
<dbReference type="InterPro" id="IPR013087">
    <property type="entry name" value="Znf_C2H2_type"/>
</dbReference>
<keyword evidence="6" id="KW-0805">Transcription regulation</keyword>
<feature type="domain" description="C2H2-type" evidence="11">
    <location>
        <begin position="340"/>
        <end position="367"/>
    </location>
</feature>
<dbReference type="Proteomes" id="UP000028760">
    <property type="component" value="Unassembled WGS sequence"/>
</dbReference>
<dbReference type="Ensembl" id="ENSPFOT00000019098.2">
    <property type="protein sequence ID" value="ENSPFOP00000019076.2"/>
    <property type="gene ID" value="ENSPFOG00000018966.2"/>
</dbReference>
<proteinExistence type="predicted"/>
<sequence>CTTCGKRYYYVKSLVTHMRTHVVKLHSCETCGNEFSSAEALSSHMTEHSLDKLHSCETCGERFYRESSLLTHIRDHSDETSHPCEVCGKRCLTGKALLVHMRSHDSAEKLHSCDVCGKTFPSATLNSFRVNEEKNYKKKEYKCLFFSFKFVQPCWFCLHRGGRGGWSEMGFSCASVGRLPTRRGNSQTQKQQKQSQTIYFCSKHCDFLFRCFTRLSVSRNERVQTDIHPAAPAACQSPGVSCSDQEVSENLPGGDKPSVQCDTCKKVLKSKSYLKVHQRRHTSENPLACSHCDKRFYQMYHLKHHERSDKLYLCKICGRSFSYSTLFRFHMKIHSDEKPLSCETCGKRFRESSKLKRHQRSHTGVKPHRCATCGKGFMANSSLQSHMRINQTARHLEELQKQRSWIFLSNLTVHTRIHTGEEPYSKV</sequence>
<keyword evidence="4 10" id="KW-0863">Zinc-finger</keyword>
<dbReference type="GeneTree" id="ENSGT00940000155285"/>
<dbReference type="InterPro" id="IPR050826">
    <property type="entry name" value="Krueppel_C2H2_ZnFinger"/>
</dbReference>
<dbReference type="GO" id="GO:0005634">
    <property type="term" value="C:nucleus"/>
    <property type="evidence" value="ECO:0007669"/>
    <property type="project" value="UniProtKB-SubCell"/>
</dbReference>
<protein>
    <recommendedName>
        <fullName evidence="11">C2H2-type domain-containing protein</fullName>
    </recommendedName>
</protein>
<keyword evidence="13" id="KW-1185">Reference proteome</keyword>
<name>A0A087YM23_POEFO</name>
<evidence type="ECO:0000313" key="12">
    <source>
        <dbReference type="Ensembl" id="ENSPFOP00000019076.2"/>
    </source>
</evidence>
<evidence type="ECO:0000256" key="7">
    <source>
        <dbReference type="ARBA" id="ARBA00023125"/>
    </source>
</evidence>
<evidence type="ECO:0000256" key="4">
    <source>
        <dbReference type="ARBA" id="ARBA00022771"/>
    </source>
</evidence>
<evidence type="ECO:0000256" key="9">
    <source>
        <dbReference type="ARBA" id="ARBA00023242"/>
    </source>
</evidence>
<evidence type="ECO:0000256" key="8">
    <source>
        <dbReference type="ARBA" id="ARBA00023163"/>
    </source>
</evidence>
<keyword evidence="8" id="KW-0804">Transcription</keyword>
<evidence type="ECO:0000256" key="2">
    <source>
        <dbReference type="ARBA" id="ARBA00022723"/>
    </source>
</evidence>
<reference evidence="12" key="3">
    <citation type="submission" date="2025-09" db="UniProtKB">
        <authorList>
            <consortium name="Ensembl"/>
        </authorList>
    </citation>
    <scope>IDENTIFICATION</scope>
</reference>
<dbReference type="SUPFAM" id="SSF57667">
    <property type="entry name" value="beta-beta-alpha zinc fingers"/>
    <property type="match status" value="6"/>
</dbReference>
<evidence type="ECO:0000256" key="1">
    <source>
        <dbReference type="ARBA" id="ARBA00004123"/>
    </source>
</evidence>
<evidence type="ECO:0000256" key="10">
    <source>
        <dbReference type="PROSITE-ProRule" id="PRU00042"/>
    </source>
</evidence>
<dbReference type="PANTHER" id="PTHR24377">
    <property type="entry name" value="IP01015P-RELATED"/>
    <property type="match status" value="1"/>
</dbReference>
<dbReference type="FunFam" id="3.30.160.60:FF:000213">
    <property type="entry name" value="Zinc finger protein 624"/>
    <property type="match status" value="1"/>
</dbReference>
<feature type="domain" description="C2H2-type" evidence="11">
    <location>
        <begin position="312"/>
        <end position="339"/>
    </location>
</feature>
<feature type="domain" description="C2H2-type" evidence="11">
    <location>
        <begin position="368"/>
        <end position="395"/>
    </location>
</feature>
<comment type="subcellular location">
    <subcellularLocation>
        <location evidence="1">Nucleus</location>
    </subcellularLocation>
</comment>
<feature type="domain" description="C2H2-type" evidence="11">
    <location>
        <begin position="1"/>
        <end position="21"/>
    </location>
</feature>
<reference evidence="13" key="1">
    <citation type="submission" date="2013-10" db="EMBL/GenBank/DDBJ databases">
        <authorList>
            <person name="Schartl M."/>
            <person name="Warren W."/>
        </authorList>
    </citation>
    <scope>NUCLEOTIDE SEQUENCE [LARGE SCALE GENOMIC DNA]</scope>
    <source>
        <strain evidence="13">female</strain>
    </source>
</reference>
<dbReference type="FunFam" id="3.30.160.60:FF:000624">
    <property type="entry name" value="zinc finger protein 697"/>
    <property type="match status" value="1"/>
</dbReference>
<evidence type="ECO:0000256" key="3">
    <source>
        <dbReference type="ARBA" id="ARBA00022737"/>
    </source>
</evidence>
<keyword evidence="9" id="KW-0539">Nucleus</keyword>
<dbReference type="Pfam" id="PF00096">
    <property type="entry name" value="zf-C2H2"/>
    <property type="match status" value="5"/>
</dbReference>
<dbReference type="EMBL" id="AYCK01018921">
    <property type="status" value="NOT_ANNOTATED_CDS"/>
    <property type="molecule type" value="Genomic_DNA"/>
</dbReference>
<feature type="domain" description="C2H2-type" evidence="11">
    <location>
        <begin position="82"/>
        <end position="109"/>
    </location>
</feature>
<feature type="domain" description="C2H2-type" evidence="11">
    <location>
        <begin position="26"/>
        <end position="53"/>
    </location>
</feature>
<evidence type="ECO:0000313" key="13">
    <source>
        <dbReference type="Proteomes" id="UP000028760"/>
    </source>
</evidence>
<dbReference type="PROSITE" id="PS50157">
    <property type="entry name" value="ZINC_FINGER_C2H2_2"/>
    <property type="match status" value="9"/>
</dbReference>
<dbReference type="PROSITE" id="PS00028">
    <property type="entry name" value="ZINC_FINGER_C2H2_1"/>
    <property type="match status" value="7"/>
</dbReference>
<dbReference type="SMART" id="SM00355">
    <property type="entry name" value="ZnF_C2H2"/>
    <property type="match status" value="9"/>
</dbReference>
<dbReference type="Gene3D" id="3.30.160.60">
    <property type="entry name" value="Classic Zinc Finger"/>
    <property type="match status" value="8"/>
</dbReference>
<dbReference type="Pfam" id="PF13912">
    <property type="entry name" value="zf-C2H2_6"/>
    <property type="match status" value="4"/>
</dbReference>
<feature type="domain" description="C2H2-type" evidence="11">
    <location>
        <begin position="287"/>
        <end position="307"/>
    </location>
</feature>
<keyword evidence="3" id="KW-0677">Repeat</keyword>
<reference evidence="12" key="2">
    <citation type="submission" date="2025-08" db="UniProtKB">
        <authorList>
            <consortium name="Ensembl"/>
        </authorList>
    </citation>
    <scope>IDENTIFICATION</scope>
</reference>
<organism evidence="12 13">
    <name type="scientific">Poecilia formosa</name>
    <name type="common">Amazon molly</name>
    <name type="synonym">Limia formosa</name>
    <dbReference type="NCBI Taxonomy" id="48698"/>
    <lineage>
        <taxon>Eukaryota</taxon>
        <taxon>Metazoa</taxon>
        <taxon>Chordata</taxon>
        <taxon>Craniata</taxon>
        <taxon>Vertebrata</taxon>
        <taxon>Euteleostomi</taxon>
        <taxon>Actinopterygii</taxon>
        <taxon>Neopterygii</taxon>
        <taxon>Teleostei</taxon>
        <taxon>Neoteleostei</taxon>
        <taxon>Acanthomorphata</taxon>
        <taxon>Ovalentaria</taxon>
        <taxon>Atherinomorphae</taxon>
        <taxon>Cyprinodontiformes</taxon>
        <taxon>Poeciliidae</taxon>
        <taxon>Poeciliinae</taxon>
        <taxon>Poecilia</taxon>
    </lineage>
</organism>
<dbReference type="AlphaFoldDB" id="A0A087YM23"/>
<dbReference type="GO" id="GO:0008270">
    <property type="term" value="F:zinc ion binding"/>
    <property type="evidence" value="ECO:0007669"/>
    <property type="project" value="UniProtKB-KW"/>
</dbReference>
<accession>A0A087YM23</accession>
<feature type="domain" description="C2H2-type" evidence="11">
    <location>
        <begin position="54"/>
        <end position="81"/>
    </location>
</feature>
<keyword evidence="2" id="KW-0479">Metal-binding</keyword>
<keyword evidence="7" id="KW-0238">DNA-binding</keyword>
<dbReference type="InterPro" id="IPR036236">
    <property type="entry name" value="Znf_C2H2_sf"/>
</dbReference>
<evidence type="ECO:0000256" key="5">
    <source>
        <dbReference type="ARBA" id="ARBA00022833"/>
    </source>
</evidence>
<feature type="domain" description="C2H2-type" evidence="11">
    <location>
        <begin position="259"/>
        <end position="286"/>
    </location>
</feature>
<evidence type="ECO:0000259" key="11">
    <source>
        <dbReference type="PROSITE" id="PS50157"/>
    </source>
</evidence>